<organism evidence="1 2">
    <name type="scientific">Meloidogyne enterolobii</name>
    <name type="common">Root-knot nematode worm</name>
    <name type="synonym">Meloidogyne mayaguensis</name>
    <dbReference type="NCBI Taxonomy" id="390850"/>
    <lineage>
        <taxon>Eukaryota</taxon>
        <taxon>Metazoa</taxon>
        <taxon>Ecdysozoa</taxon>
        <taxon>Nematoda</taxon>
        <taxon>Chromadorea</taxon>
        <taxon>Rhabditida</taxon>
        <taxon>Tylenchina</taxon>
        <taxon>Tylenchomorpha</taxon>
        <taxon>Tylenchoidea</taxon>
        <taxon>Meloidogynidae</taxon>
        <taxon>Meloidogyninae</taxon>
        <taxon>Meloidogyne</taxon>
    </lineage>
</organism>
<comment type="caution">
    <text evidence="1">The sequence shown here is derived from an EMBL/GenBank/DDBJ whole genome shotgun (WGS) entry which is preliminary data.</text>
</comment>
<gene>
    <name evidence="1" type="ORF">MENTE1834_LOCUS8216</name>
</gene>
<accession>A0ACB0Y5Y9</accession>
<dbReference type="EMBL" id="CAVMJV010000007">
    <property type="protein sequence ID" value="CAK5033739.1"/>
    <property type="molecule type" value="Genomic_DNA"/>
</dbReference>
<evidence type="ECO:0000313" key="1">
    <source>
        <dbReference type="EMBL" id="CAK5033739.1"/>
    </source>
</evidence>
<sequence length="63" mass="7227">MKDCKILDDIKGKALKTIYFHKSGTKRIIFCDGITTLGSHQIRAYGMEFKIFRLGIRGFILAF</sequence>
<dbReference type="Proteomes" id="UP001497535">
    <property type="component" value="Unassembled WGS sequence"/>
</dbReference>
<name>A0ACB0Y5Y9_MELEN</name>
<protein>
    <submittedName>
        <fullName evidence="1">Uncharacterized protein</fullName>
    </submittedName>
</protein>
<proteinExistence type="predicted"/>
<keyword evidence="2" id="KW-1185">Reference proteome</keyword>
<reference evidence="1" key="1">
    <citation type="submission" date="2023-11" db="EMBL/GenBank/DDBJ databases">
        <authorList>
            <person name="Poullet M."/>
        </authorList>
    </citation>
    <scope>NUCLEOTIDE SEQUENCE</scope>
    <source>
        <strain evidence="1">E1834</strain>
    </source>
</reference>
<evidence type="ECO:0000313" key="2">
    <source>
        <dbReference type="Proteomes" id="UP001497535"/>
    </source>
</evidence>